<proteinExistence type="predicted"/>
<dbReference type="AlphaFoldDB" id="A0A5B0SDJ6"/>
<organism evidence="1 2">
    <name type="scientific">Puccinia graminis f. sp. tritici</name>
    <dbReference type="NCBI Taxonomy" id="56615"/>
    <lineage>
        <taxon>Eukaryota</taxon>
        <taxon>Fungi</taxon>
        <taxon>Dikarya</taxon>
        <taxon>Basidiomycota</taxon>
        <taxon>Pucciniomycotina</taxon>
        <taxon>Pucciniomycetes</taxon>
        <taxon>Pucciniales</taxon>
        <taxon>Pucciniaceae</taxon>
        <taxon>Puccinia</taxon>
    </lineage>
</organism>
<sequence length="138" mass="15161">MACWISDHRTSANVQVGIMVFESDADAKPTTSLAVRPASQVKPTAGSDPSRCAQSHFLGWGRTSWLNQINNDESMWLGTCGVPLPPWRTMLSSGPALLRHASLAVLGSGLEASIRSSHRFVRMMFCRYRHQARHAVLA</sequence>
<accession>A0A5B0SDJ6</accession>
<dbReference type="Proteomes" id="UP000325313">
    <property type="component" value="Unassembled WGS sequence"/>
</dbReference>
<protein>
    <submittedName>
        <fullName evidence="1">Uncharacterized protein</fullName>
    </submittedName>
</protein>
<dbReference type="EMBL" id="VDEP01000037">
    <property type="protein sequence ID" value="KAA1135890.1"/>
    <property type="molecule type" value="Genomic_DNA"/>
</dbReference>
<reference evidence="1 2" key="1">
    <citation type="submission" date="2019-05" db="EMBL/GenBank/DDBJ databases">
        <title>Emergence of the Ug99 lineage of the wheat stem rust pathogen through somatic hybridization.</title>
        <authorList>
            <person name="Li F."/>
            <person name="Upadhyaya N.M."/>
            <person name="Sperschneider J."/>
            <person name="Matny O."/>
            <person name="Nguyen-Phuc H."/>
            <person name="Mago R."/>
            <person name="Raley C."/>
            <person name="Miller M.E."/>
            <person name="Silverstein K.A.T."/>
            <person name="Henningsen E."/>
            <person name="Hirsch C.D."/>
            <person name="Visser B."/>
            <person name="Pretorius Z.A."/>
            <person name="Steffenson B.J."/>
            <person name="Schwessinger B."/>
            <person name="Dodds P.N."/>
            <person name="Figueroa M."/>
        </authorList>
    </citation>
    <scope>NUCLEOTIDE SEQUENCE [LARGE SCALE GENOMIC DNA]</scope>
    <source>
        <strain evidence="1 2">Ug99</strain>
    </source>
</reference>
<gene>
    <name evidence="1" type="ORF">PGTUg99_031761</name>
</gene>
<evidence type="ECO:0000313" key="1">
    <source>
        <dbReference type="EMBL" id="KAA1135890.1"/>
    </source>
</evidence>
<name>A0A5B0SDJ6_PUCGR</name>
<comment type="caution">
    <text evidence="1">The sequence shown here is derived from an EMBL/GenBank/DDBJ whole genome shotgun (WGS) entry which is preliminary data.</text>
</comment>
<evidence type="ECO:0000313" key="2">
    <source>
        <dbReference type="Proteomes" id="UP000325313"/>
    </source>
</evidence>